<evidence type="ECO:0000313" key="2">
    <source>
        <dbReference type="EMBL" id="MBJ7603244.1"/>
    </source>
</evidence>
<evidence type="ECO:0000259" key="1">
    <source>
        <dbReference type="Pfam" id="PF12867"/>
    </source>
</evidence>
<dbReference type="InterPro" id="IPR024775">
    <property type="entry name" value="DinB-like"/>
</dbReference>
<gene>
    <name evidence="2" type="ORF">JF888_08675</name>
</gene>
<dbReference type="Gene3D" id="1.20.120.450">
    <property type="entry name" value="dinb family like domain"/>
    <property type="match status" value="1"/>
</dbReference>
<accession>A0A934NDT3</accession>
<comment type="caution">
    <text evidence="2">The sequence shown here is derived from an EMBL/GenBank/DDBJ whole genome shotgun (WGS) entry which is preliminary data.</text>
</comment>
<organism evidence="2 3">
    <name type="scientific">Candidatus Dormiibacter inghamiae</name>
    <dbReference type="NCBI Taxonomy" id="3127013"/>
    <lineage>
        <taxon>Bacteria</taxon>
        <taxon>Bacillati</taxon>
        <taxon>Candidatus Dormiibacterota</taxon>
        <taxon>Candidatus Dormibacteria</taxon>
        <taxon>Candidatus Dormibacterales</taxon>
        <taxon>Candidatus Dormibacteraceae</taxon>
        <taxon>Candidatus Dormiibacter</taxon>
    </lineage>
</organism>
<sequence length="163" mass="18330">MSAIAPLDDAQLNLSAAPKLWSVRMLVSHVIATRAWWFHFFLGEGGTEFERYAHSWLDEGGTERYASWDDFEDTASLEATTRRSASELLQGLKETGSLLTSCLERWTVADLDADVKRPFPDEAGERSVRTRQWVVWHIAEHDLHHGGEISLTLGMHGLPGLNL</sequence>
<dbReference type="Pfam" id="PF12867">
    <property type="entry name" value="DinB_2"/>
    <property type="match status" value="1"/>
</dbReference>
<protein>
    <submittedName>
        <fullName evidence="2">DinB family protein</fullName>
    </submittedName>
</protein>
<feature type="domain" description="DinB-like" evidence="1">
    <location>
        <begin position="3"/>
        <end position="149"/>
    </location>
</feature>
<evidence type="ECO:0000313" key="3">
    <source>
        <dbReference type="Proteomes" id="UP000620075"/>
    </source>
</evidence>
<reference evidence="2 3" key="1">
    <citation type="submission" date="2020-10" db="EMBL/GenBank/DDBJ databases">
        <title>Ca. Dormibacterota MAGs.</title>
        <authorList>
            <person name="Montgomery K."/>
        </authorList>
    </citation>
    <scope>NUCLEOTIDE SEQUENCE [LARGE SCALE GENOMIC DNA]</scope>
    <source>
        <strain evidence="2">SC8811_S16_3</strain>
    </source>
</reference>
<dbReference type="Proteomes" id="UP000620075">
    <property type="component" value="Unassembled WGS sequence"/>
</dbReference>
<dbReference type="EMBL" id="JAEKNQ010000033">
    <property type="protein sequence ID" value="MBJ7603244.1"/>
    <property type="molecule type" value="Genomic_DNA"/>
</dbReference>
<dbReference type="SUPFAM" id="SSF109854">
    <property type="entry name" value="DinB/YfiT-like putative metalloenzymes"/>
    <property type="match status" value="1"/>
</dbReference>
<proteinExistence type="predicted"/>
<dbReference type="AlphaFoldDB" id="A0A934NDT3"/>
<dbReference type="InterPro" id="IPR034660">
    <property type="entry name" value="DinB/YfiT-like"/>
</dbReference>
<name>A0A934NDT3_9BACT</name>